<organism evidence="2 3">
    <name type="scientific">Haloglomus irregulare</name>
    <dbReference type="NCBI Taxonomy" id="2234134"/>
    <lineage>
        <taxon>Archaea</taxon>
        <taxon>Methanobacteriati</taxon>
        <taxon>Methanobacteriota</taxon>
        <taxon>Stenosarchaea group</taxon>
        <taxon>Halobacteria</taxon>
        <taxon>Halobacteriales</taxon>
        <taxon>Natronomonadaceae</taxon>
        <taxon>Haloglomus</taxon>
    </lineage>
</organism>
<evidence type="ECO:0000313" key="2">
    <source>
        <dbReference type="EMBL" id="TSD08640.1"/>
    </source>
</evidence>
<proteinExistence type="predicted"/>
<accession>A0A554MV23</accession>
<dbReference type="RefSeq" id="WP_144263647.1">
    <property type="nucleotide sequence ID" value="NZ_QMDX01000031.1"/>
</dbReference>
<reference evidence="2 3" key="1">
    <citation type="submission" date="2018-06" db="EMBL/GenBank/DDBJ databases">
        <title>Natronomonas sp. F16-60 a new haloarchaeon isolated from a solar saltern of Isla Cristina, Huelva, Spain.</title>
        <authorList>
            <person name="Duran-Viseras A."/>
            <person name="Sanchez-Porro C."/>
            <person name="Ventosa A."/>
        </authorList>
    </citation>
    <scope>NUCLEOTIDE SEQUENCE [LARGE SCALE GENOMIC DNA]</scope>
    <source>
        <strain evidence="2 3">F16-60</strain>
    </source>
</reference>
<dbReference type="AlphaFoldDB" id="A0A554MV23"/>
<keyword evidence="3" id="KW-1185">Reference proteome</keyword>
<gene>
    <name evidence="2" type="ORF">DP107_18865</name>
</gene>
<evidence type="ECO:0000256" key="1">
    <source>
        <dbReference type="SAM" id="MobiDB-lite"/>
    </source>
</evidence>
<protein>
    <submittedName>
        <fullName evidence="2">Uncharacterized protein</fullName>
    </submittedName>
</protein>
<evidence type="ECO:0000313" key="3">
    <source>
        <dbReference type="Proteomes" id="UP000319894"/>
    </source>
</evidence>
<dbReference type="EMBL" id="QMDX01000031">
    <property type="protein sequence ID" value="TSD08640.1"/>
    <property type="molecule type" value="Genomic_DNA"/>
</dbReference>
<feature type="region of interest" description="Disordered" evidence="1">
    <location>
        <begin position="234"/>
        <end position="255"/>
    </location>
</feature>
<sequence length="421" mass="44325">MDSKDDSHVGRDLKTSDSASDTFDRRSILRTLGTGLVAFGGTSGSALAQTDQDSESGDRLFEVSYGADSELVAPFNGTEPITDVYDYSGVTAGIELQKEDTARLFLYDGPNGLSLGTVLDSTSSNDGGQTGYEIDGFPADGAWVIKDDPGDTYGTKPAWSWNSGGNTDGGVIRGGFDGEFEITITPELNEGRDDPQNDEDGIVNGWEFVHGEFENGSFQNVEVIDLEVNDEPQSVTITPSGQQDSGPGDGGQAPVELSLEAPETVQPGETMTVTAELTNRDVPEPSSGAIELTPVPEPLSVAGASANPVFLGFAGNALPAVGESVTQQFEIAVSQEAAVEQELTLETEATLQNSEVTRNATTTQTVTITDQQDPVERFDQNGEPGIQGDEVLDAISEFNEGGDVEATDVLDVISAFNENSG</sequence>
<comment type="caution">
    <text evidence="2">The sequence shown here is derived from an EMBL/GenBank/DDBJ whole genome shotgun (WGS) entry which is preliminary data.</text>
</comment>
<feature type="compositionally biased region" description="Basic and acidic residues" evidence="1">
    <location>
        <begin position="1"/>
        <end position="15"/>
    </location>
</feature>
<dbReference type="InParanoid" id="A0A554MV23"/>
<dbReference type="Proteomes" id="UP000319894">
    <property type="component" value="Unassembled WGS sequence"/>
</dbReference>
<dbReference type="OrthoDB" id="103676at2157"/>
<feature type="region of interest" description="Disordered" evidence="1">
    <location>
        <begin position="1"/>
        <end position="21"/>
    </location>
</feature>
<name>A0A554MV23_9EURY</name>